<sequence length="48" mass="5992">MRIRILQYFYWRIDLKVILDSIKIVENQKIESLTKCKWWILKTHNVKS</sequence>
<dbReference type="Proteomes" id="UP000064525">
    <property type="component" value="Chromosome I"/>
</dbReference>
<organism evidence="1 2">
    <name type="scientific">Helicobacter typhlonius</name>
    <dbReference type="NCBI Taxonomy" id="76936"/>
    <lineage>
        <taxon>Bacteria</taxon>
        <taxon>Pseudomonadati</taxon>
        <taxon>Campylobacterota</taxon>
        <taxon>Epsilonproteobacteria</taxon>
        <taxon>Campylobacterales</taxon>
        <taxon>Helicobacteraceae</taxon>
        <taxon>Helicobacter</taxon>
    </lineage>
</organism>
<accession>A0A0S4PXI4</accession>
<name>A0A0S4PXI4_9HELI</name>
<dbReference type="GeneID" id="78152276"/>
<dbReference type="RefSeq" id="WP_156407292.1">
    <property type="nucleotide sequence ID" value="NZ_CAOJBX010000006.1"/>
</dbReference>
<dbReference type="AlphaFoldDB" id="A0A0S4PXI4"/>
<dbReference type="EMBL" id="LN907858">
    <property type="protein sequence ID" value="CUU40957.1"/>
    <property type="molecule type" value="Genomic_DNA"/>
</dbReference>
<protein>
    <submittedName>
        <fullName evidence="1">Uncharacterized protein</fullName>
    </submittedName>
</protein>
<gene>
    <name evidence="1" type="ORF">BN2458_PEG2074</name>
</gene>
<evidence type="ECO:0000313" key="1">
    <source>
        <dbReference type="EMBL" id="CUU40957.1"/>
    </source>
</evidence>
<dbReference type="PATRIC" id="fig|76936.10.peg.2025"/>
<evidence type="ECO:0000313" key="2">
    <source>
        <dbReference type="Proteomes" id="UP000064525"/>
    </source>
</evidence>
<reference evidence="2" key="1">
    <citation type="submission" date="2015-11" db="EMBL/GenBank/DDBJ databases">
        <authorList>
            <person name="Anvar S.Y."/>
        </authorList>
    </citation>
    <scope>NUCLEOTIDE SEQUENCE [LARGE SCALE GENOMIC DNA]</scope>
</reference>
<proteinExistence type="predicted"/>
<dbReference type="KEGG" id="hty:BN2458_PEG2074"/>